<dbReference type="AlphaFoldDB" id="A0A834KX55"/>
<evidence type="ECO:0000256" key="7">
    <source>
        <dbReference type="SAM" id="Phobius"/>
    </source>
</evidence>
<evidence type="ECO:0000313" key="9">
    <source>
        <dbReference type="Proteomes" id="UP000646548"/>
    </source>
</evidence>
<dbReference type="EMBL" id="WKFB01000132">
    <property type="protein sequence ID" value="KAF6734576.1"/>
    <property type="molecule type" value="Genomic_DNA"/>
</dbReference>
<comment type="caution">
    <text evidence="8">The sequence shown here is derived from an EMBL/GenBank/DDBJ whole genome shotgun (WGS) entry which is preliminary data.</text>
</comment>
<dbReference type="Proteomes" id="UP000646548">
    <property type="component" value="Unassembled WGS sequence"/>
</dbReference>
<evidence type="ECO:0000256" key="4">
    <source>
        <dbReference type="ARBA" id="ARBA00023136"/>
    </source>
</evidence>
<comment type="subcellular location">
    <subcellularLocation>
        <location evidence="1">Membrane</location>
        <topology evidence="1">Single-pass membrane protein</topology>
    </subcellularLocation>
</comment>
<dbReference type="PANTHER" id="PTHR15296">
    <property type="entry name" value="MEMBRANE-ASSOCIATED PROTEIN MAP17"/>
    <property type="match status" value="1"/>
</dbReference>
<evidence type="ECO:0000256" key="5">
    <source>
        <dbReference type="ARBA" id="ARBA00049650"/>
    </source>
</evidence>
<proteinExistence type="inferred from homology"/>
<keyword evidence="2 7" id="KW-0812">Transmembrane</keyword>
<comment type="similarity">
    <text evidence="5">Belongs to the PDZK1-interacting protein 1/SMIM24 family.</text>
</comment>
<accession>A0A834KX55</accession>
<keyword evidence="3 7" id="KW-1133">Transmembrane helix</keyword>
<name>A0A834KX55_ORYME</name>
<protein>
    <submittedName>
        <fullName evidence="8">Proximal tubules-expressed gene protein</fullName>
    </submittedName>
</protein>
<evidence type="ECO:0000256" key="3">
    <source>
        <dbReference type="ARBA" id="ARBA00022989"/>
    </source>
</evidence>
<evidence type="ECO:0000256" key="1">
    <source>
        <dbReference type="ARBA" id="ARBA00004167"/>
    </source>
</evidence>
<feature type="transmembrane region" description="Helical" evidence="7">
    <location>
        <begin position="68"/>
        <end position="92"/>
    </location>
</feature>
<feature type="compositionally biased region" description="Basic and acidic residues" evidence="6">
    <location>
        <begin position="139"/>
        <end position="150"/>
    </location>
</feature>
<dbReference type="Pfam" id="PF15807">
    <property type="entry name" value="MAP17"/>
    <property type="match status" value="1"/>
</dbReference>
<keyword evidence="4 7" id="KW-0472">Membrane</keyword>
<feature type="transmembrane region" description="Helical" evidence="7">
    <location>
        <begin position="21"/>
        <end position="48"/>
    </location>
</feature>
<feature type="region of interest" description="Disordered" evidence="6">
    <location>
        <begin position="134"/>
        <end position="153"/>
    </location>
</feature>
<evidence type="ECO:0000313" key="8">
    <source>
        <dbReference type="EMBL" id="KAF6734576.1"/>
    </source>
</evidence>
<dbReference type="GO" id="GO:0016020">
    <property type="term" value="C:membrane"/>
    <property type="evidence" value="ECO:0007669"/>
    <property type="project" value="UniProtKB-SubCell"/>
</dbReference>
<dbReference type="PANTHER" id="PTHR15296:SF1">
    <property type="entry name" value="PDZK1 INTERACTING PROTEIN 1"/>
    <property type="match status" value="1"/>
</dbReference>
<organism evidence="8 9">
    <name type="scientific">Oryzias melastigma</name>
    <name type="common">Marine medaka</name>
    <dbReference type="NCBI Taxonomy" id="30732"/>
    <lineage>
        <taxon>Eukaryota</taxon>
        <taxon>Metazoa</taxon>
        <taxon>Chordata</taxon>
        <taxon>Craniata</taxon>
        <taxon>Vertebrata</taxon>
        <taxon>Euteleostomi</taxon>
        <taxon>Actinopterygii</taxon>
        <taxon>Neopterygii</taxon>
        <taxon>Teleostei</taxon>
        <taxon>Neoteleostei</taxon>
        <taxon>Acanthomorphata</taxon>
        <taxon>Ovalentaria</taxon>
        <taxon>Atherinomorphae</taxon>
        <taxon>Beloniformes</taxon>
        <taxon>Adrianichthyidae</taxon>
        <taxon>Oryziinae</taxon>
        <taxon>Oryzias</taxon>
    </lineage>
</organism>
<evidence type="ECO:0000256" key="2">
    <source>
        <dbReference type="ARBA" id="ARBA00022692"/>
    </source>
</evidence>
<feature type="region of interest" description="Disordered" evidence="6">
    <location>
        <begin position="99"/>
        <end position="124"/>
    </location>
</feature>
<evidence type="ECO:0000256" key="6">
    <source>
        <dbReference type="SAM" id="MobiDB-lite"/>
    </source>
</evidence>
<dbReference type="InterPro" id="IPR031627">
    <property type="entry name" value="PDZK1IP1/SMIM24"/>
</dbReference>
<gene>
    <name evidence="8" type="ORF">FQA47_001337</name>
</gene>
<reference evidence="8" key="1">
    <citation type="journal article" name="BMC Genomics">
        <title>Long-read sequencing and de novo genome assembly of marine medaka (Oryzias melastigma).</title>
        <authorList>
            <person name="Liang P."/>
            <person name="Saqib H.S.A."/>
            <person name="Ni X."/>
            <person name="Shen Y."/>
        </authorList>
    </citation>
    <scope>NUCLEOTIDE SEQUENCE</scope>
    <source>
        <strain evidence="8">Bigg-433</strain>
    </source>
</reference>
<sequence length="183" mass="20369">MGVKSPRTHQELLRRSSNAPALRAPAGILSCAFVMGPLLVLVSSLLLVVGSVGAQTGLRANERLLPQWLTGIIAVSGFLLLAFIAFVVKKLWCEKSRSRRKNSRDSESAPEVTNHYDTTLRDLRGSKTAGHVQENYDTVLERNNSRRSSTDEDMYEICEPGADERRRDDHGEYVNVKRKATAM</sequence>